<feature type="transmembrane region" description="Helical" evidence="1">
    <location>
        <begin position="6"/>
        <end position="31"/>
    </location>
</feature>
<keyword evidence="1" id="KW-1133">Transmembrane helix</keyword>
<gene>
    <name evidence="2" type="ORF">OCBIM_22009030mg</name>
</gene>
<feature type="transmembrane region" description="Helical" evidence="1">
    <location>
        <begin position="51"/>
        <end position="78"/>
    </location>
</feature>
<name>A0A0L8FSJ8_OCTBM</name>
<protein>
    <submittedName>
        <fullName evidence="2">Uncharacterized protein</fullName>
    </submittedName>
</protein>
<accession>A0A0L8FSJ8</accession>
<keyword evidence="1" id="KW-0472">Membrane</keyword>
<proteinExistence type="predicted"/>
<evidence type="ECO:0000313" key="2">
    <source>
        <dbReference type="EMBL" id="KOF67681.1"/>
    </source>
</evidence>
<keyword evidence="1" id="KW-0812">Transmembrane</keyword>
<sequence>MSVCIYGLIFCVSSLCTYLSSASFIFFHLLLRSIYHSSFIMCFSSHLPVSLYFPFFPLLSFLLFLLVFCCCCCSTPGLP</sequence>
<reference evidence="2" key="1">
    <citation type="submission" date="2015-07" db="EMBL/GenBank/DDBJ databases">
        <title>MeaNS - Measles Nucleotide Surveillance Program.</title>
        <authorList>
            <person name="Tran T."/>
            <person name="Druce J."/>
        </authorList>
    </citation>
    <scope>NUCLEOTIDE SEQUENCE</scope>
    <source>
        <strain evidence="2">UCB-OBI-ISO-001</strain>
        <tissue evidence="2">Gonad</tissue>
    </source>
</reference>
<dbReference type="EMBL" id="KQ426847">
    <property type="protein sequence ID" value="KOF67681.1"/>
    <property type="molecule type" value="Genomic_DNA"/>
</dbReference>
<dbReference type="AlphaFoldDB" id="A0A0L8FSJ8"/>
<organism evidence="2">
    <name type="scientific">Octopus bimaculoides</name>
    <name type="common">California two-spotted octopus</name>
    <dbReference type="NCBI Taxonomy" id="37653"/>
    <lineage>
        <taxon>Eukaryota</taxon>
        <taxon>Metazoa</taxon>
        <taxon>Spiralia</taxon>
        <taxon>Lophotrochozoa</taxon>
        <taxon>Mollusca</taxon>
        <taxon>Cephalopoda</taxon>
        <taxon>Coleoidea</taxon>
        <taxon>Octopodiformes</taxon>
        <taxon>Octopoda</taxon>
        <taxon>Incirrata</taxon>
        <taxon>Octopodidae</taxon>
        <taxon>Octopus</taxon>
    </lineage>
</organism>
<evidence type="ECO:0000256" key="1">
    <source>
        <dbReference type="SAM" id="Phobius"/>
    </source>
</evidence>